<dbReference type="PANTHER" id="PTHR44591:SF19">
    <property type="entry name" value="TWO-COMPONENT RESPONSE REGULATOR-RELATED"/>
    <property type="match status" value="1"/>
</dbReference>
<proteinExistence type="predicted"/>
<dbReference type="CDD" id="cd17569">
    <property type="entry name" value="REC_HupR-like"/>
    <property type="match status" value="1"/>
</dbReference>
<organism evidence="4 5">
    <name type="scientific">Stieleria maiorica</name>
    <dbReference type="NCBI Taxonomy" id="2795974"/>
    <lineage>
        <taxon>Bacteria</taxon>
        <taxon>Pseudomonadati</taxon>
        <taxon>Planctomycetota</taxon>
        <taxon>Planctomycetia</taxon>
        <taxon>Pirellulales</taxon>
        <taxon>Pirellulaceae</taxon>
        <taxon>Stieleria</taxon>
    </lineage>
</organism>
<dbReference type="AlphaFoldDB" id="A0A5B9MSW9"/>
<dbReference type="EMBL" id="CP036264">
    <property type="protein sequence ID" value="QEG02128.1"/>
    <property type="molecule type" value="Genomic_DNA"/>
</dbReference>
<dbReference type="InterPro" id="IPR050595">
    <property type="entry name" value="Bact_response_regulator"/>
</dbReference>
<feature type="modified residue" description="4-aspartylphosphate" evidence="2">
    <location>
        <position position="58"/>
    </location>
</feature>
<sequence length="184" mass="21208">MTGKTQPKHSILLVDDEPEILFSIKGLLRREFNLYTAESGAEALELLRQHPIHVVMTDQRMPEMTGVELMGKVKNEYPDAIRMVFTGYADIKAVIDAINKGGLFRYITKPWDPDELVEVLREAATEYDRLVERRRLLTDLHDHVEQGQRYAERMLGQSPDLDAEGLNRFNENATQLLSRLQSQR</sequence>
<dbReference type="PANTHER" id="PTHR44591">
    <property type="entry name" value="STRESS RESPONSE REGULATOR PROTEIN 1"/>
    <property type="match status" value="1"/>
</dbReference>
<evidence type="ECO:0000256" key="2">
    <source>
        <dbReference type="PROSITE-ProRule" id="PRU00169"/>
    </source>
</evidence>
<dbReference type="GO" id="GO:0000160">
    <property type="term" value="P:phosphorelay signal transduction system"/>
    <property type="evidence" value="ECO:0007669"/>
    <property type="project" value="InterPro"/>
</dbReference>
<evidence type="ECO:0000313" key="4">
    <source>
        <dbReference type="EMBL" id="QEG02128.1"/>
    </source>
</evidence>
<dbReference type="Gene3D" id="3.40.50.2300">
    <property type="match status" value="1"/>
</dbReference>
<gene>
    <name evidence="4" type="primary">hupR1_2</name>
    <name evidence="4" type="ORF">Mal15_62110</name>
</gene>
<feature type="domain" description="Response regulatory" evidence="3">
    <location>
        <begin position="10"/>
        <end position="124"/>
    </location>
</feature>
<dbReference type="SMART" id="SM00448">
    <property type="entry name" value="REC"/>
    <property type="match status" value="1"/>
</dbReference>
<dbReference type="Pfam" id="PF00072">
    <property type="entry name" value="Response_reg"/>
    <property type="match status" value="1"/>
</dbReference>
<evidence type="ECO:0000256" key="1">
    <source>
        <dbReference type="ARBA" id="ARBA00022553"/>
    </source>
</evidence>
<dbReference type="KEGG" id="smam:Mal15_62110"/>
<dbReference type="InterPro" id="IPR001789">
    <property type="entry name" value="Sig_transdc_resp-reg_receiver"/>
</dbReference>
<dbReference type="SUPFAM" id="SSF52172">
    <property type="entry name" value="CheY-like"/>
    <property type="match status" value="1"/>
</dbReference>
<name>A0A5B9MSW9_9BACT</name>
<protein>
    <submittedName>
        <fullName evidence="4">Hydrogenase transcriptional regulatory protein hupR1</fullName>
    </submittedName>
</protein>
<evidence type="ECO:0000259" key="3">
    <source>
        <dbReference type="PROSITE" id="PS50110"/>
    </source>
</evidence>
<keyword evidence="1 2" id="KW-0597">Phosphoprotein</keyword>
<keyword evidence="5" id="KW-1185">Reference proteome</keyword>
<accession>A0A5B9MSW9</accession>
<dbReference type="InterPro" id="IPR011006">
    <property type="entry name" value="CheY-like_superfamily"/>
</dbReference>
<evidence type="ECO:0000313" key="5">
    <source>
        <dbReference type="Proteomes" id="UP000321353"/>
    </source>
</evidence>
<reference evidence="4 5" key="1">
    <citation type="submission" date="2019-02" db="EMBL/GenBank/DDBJ databases">
        <title>Planctomycetal bacteria perform biofilm scaping via a novel small molecule.</title>
        <authorList>
            <person name="Jeske O."/>
            <person name="Boedeker C."/>
            <person name="Wiegand S."/>
            <person name="Breitling P."/>
            <person name="Kallscheuer N."/>
            <person name="Jogler M."/>
            <person name="Rohde M."/>
            <person name="Petersen J."/>
            <person name="Medema M.H."/>
            <person name="Surup F."/>
            <person name="Jogler C."/>
        </authorList>
    </citation>
    <scope>NUCLEOTIDE SEQUENCE [LARGE SCALE GENOMIC DNA]</scope>
    <source>
        <strain evidence="4 5">Mal15</strain>
    </source>
</reference>
<dbReference type="PROSITE" id="PS50110">
    <property type="entry name" value="RESPONSE_REGULATORY"/>
    <property type="match status" value="1"/>
</dbReference>
<dbReference type="Proteomes" id="UP000321353">
    <property type="component" value="Chromosome"/>
</dbReference>